<proteinExistence type="predicted"/>
<dbReference type="PANTHER" id="PTHR21377:SF0">
    <property type="entry name" value="PROTEIN FAM210B, MITOCHONDRIAL"/>
    <property type="match status" value="1"/>
</dbReference>
<dbReference type="STRING" id="1231657.A0A1Y1ZJJ7"/>
<feature type="region of interest" description="Disordered" evidence="1">
    <location>
        <begin position="20"/>
        <end position="85"/>
    </location>
</feature>
<comment type="caution">
    <text evidence="3">The sequence shown here is derived from an EMBL/GenBank/DDBJ whole genome shotgun (WGS) entry which is preliminary data.</text>
</comment>
<dbReference type="InterPro" id="IPR045866">
    <property type="entry name" value="FAM210A/B-like"/>
</dbReference>
<dbReference type="Proteomes" id="UP000193144">
    <property type="component" value="Unassembled WGS sequence"/>
</dbReference>
<feature type="compositionally biased region" description="Pro residues" evidence="1">
    <location>
        <begin position="66"/>
        <end position="76"/>
    </location>
</feature>
<keyword evidence="4" id="KW-1185">Reference proteome</keyword>
<organism evidence="3 4">
    <name type="scientific">Clohesyomyces aquaticus</name>
    <dbReference type="NCBI Taxonomy" id="1231657"/>
    <lineage>
        <taxon>Eukaryota</taxon>
        <taxon>Fungi</taxon>
        <taxon>Dikarya</taxon>
        <taxon>Ascomycota</taxon>
        <taxon>Pezizomycotina</taxon>
        <taxon>Dothideomycetes</taxon>
        <taxon>Pleosporomycetidae</taxon>
        <taxon>Pleosporales</taxon>
        <taxon>Lindgomycetaceae</taxon>
        <taxon>Clohesyomyces</taxon>
    </lineage>
</organism>
<dbReference type="OrthoDB" id="426386at2759"/>
<evidence type="ECO:0000259" key="2">
    <source>
        <dbReference type="Pfam" id="PF06916"/>
    </source>
</evidence>
<protein>
    <recommendedName>
        <fullName evidence="2">DUF1279 domain-containing protein</fullName>
    </recommendedName>
</protein>
<name>A0A1Y1ZJJ7_9PLEO</name>
<dbReference type="Pfam" id="PF06916">
    <property type="entry name" value="FAM210A-B_dom"/>
    <property type="match status" value="1"/>
</dbReference>
<gene>
    <name evidence="3" type="ORF">BCR34DRAFT_602136</name>
</gene>
<evidence type="ECO:0000256" key="1">
    <source>
        <dbReference type="SAM" id="MobiDB-lite"/>
    </source>
</evidence>
<evidence type="ECO:0000313" key="3">
    <source>
        <dbReference type="EMBL" id="ORY10421.1"/>
    </source>
</evidence>
<dbReference type="AlphaFoldDB" id="A0A1Y1ZJJ7"/>
<dbReference type="InterPro" id="IPR009688">
    <property type="entry name" value="FAM210A/B-like_dom"/>
</dbReference>
<evidence type="ECO:0000313" key="4">
    <source>
        <dbReference type="Proteomes" id="UP000193144"/>
    </source>
</evidence>
<accession>A0A1Y1ZJJ7</accession>
<dbReference type="EMBL" id="MCFA01000073">
    <property type="protein sequence ID" value="ORY10421.1"/>
    <property type="molecule type" value="Genomic_DNA"/>
</dbReference>
<dbReference type="GO" id="GO:0005739">
    <property type="term" value="C:mitochondrion"/>
    <property type="evidence" value="ECO:0007669"/>
    <property type="project" value="TreeGrafter"/>
</dbReference>
<reference evidence="3 4" key="1">
    <citation type="submission" date="2016-07" db="EMBL/GenBank/DDBJ databases">
        <title>Pervasive Adenine N6-methylation of Active Genes in Fungi.</title>
        <authorList>
            <consortium name="DOE Joint Genome Institute"/>
            <person name="Mondo S.J."/>
            <person name="Dannebaum R.O."/>
            <person name="Kuo R.C."/>
            <person name="Labutti K."/>
            <person name="Haridas S."/>
            <person name="Kuo A."/>
            <person name="Salamov A."/>
            <person name="Ahrendt S.R."/>
            <person name="Lipzen A."/>
            <person name="Sullivan W."/>
            <person name="Andreopoulos W.B."/>
            <person name="Clum A."/>
            <person name="Lindquist E."/>
            <person name="Daum C."/>
            <person name="Ramamoorthy G.K."/>
            <person name="Gryganskyi A."/>
            <person name="Culley D."/>
            <person name="Magnuson J.K."/>
            <person name="James T.Y."/>
            <person name="O'Malley M.A."/>
            <person name="Stajich J.E."/>
            <person name="Spatafora J.W."/>
            <person name="Visel A."/>
            <person name="Grigoriev I.V."/>
        </authorList>
    </citation>
    <scope>NUCLEOTIDE SEQUENCE [LARGE SCALE GENOMIC DNA]</scope>
    <source>
        <strain evidence="3 4">CBS 115471</strain>
    </source>
</reference>
<feature type="domain" description="DUF1279" evidence="2">
    <location>
        <begin position="89"/>
        <end position="209"/>
    </location>
</feature>
<feature type="compositionally biased region" description="Polar residues" evidence="1">
    <location>
        <begin position="28"/>
        <end position="39"/>
    </location>
</feature>
<sequence length="231" mass="25903">MSRFLAPSFRPTTRYRFPRKQLHHTFSSRRQQPRQTSLLHPNAPSLPRFQTPLHRYTSTTSKPKPKPIPKPIPSPSSPTLTPAPQSLSQRLRALSREYGYSALGVYVALLVLDFPFCWLAVQWLGVEMVKGWEAVVLRGVRKVLGALGLGEGWFGEGEVHGGEGSEGEDKDVDHEGSGGATIWTQLALAFLIHKSFIFMRVPLTAALTPKVVRTLRGWGWDIGKRKLRVEK</sequence>
<dbReference type="PANTHER" id="PTHR21377">
    <property type="entry name" value="PROTEIN FAM210B, MITOCHONDRIAL"/>
    <property type="match status" value="1"/>
</dbReference>